<reference evidence="1 2" key="1">
    <citation type="submission" date="2015-03" db="EMBL/GenBank/DDBJ databases">
        <authorList>
            <person name="Hassan Y."/>
            <person name="Lepp D."/>
            <person name="Li X.-Z."/>
            <person name="Zhou T."/>
        </authorList>
    </citation>
    <scope>NUCLEOTIDE SEQUENCE [LARGE SCALE GENOMIC DNA]</scope>
    <source>
        <strain evidence="1 2">IPL18</strain>
    </source>
</reference>
<dbReference type="PATRIC" id="fig|429727.3.peg.877"/>
<evidence type="ECO:0000313" key="2">
    <source>
        <dbReference type="Proteomes" id="UP000033649"/>
    </source>
</evidence>
<dbReference type="EMBL" id="JZEY01000054">
    <property type="protein sequence ID" value="KKB09205.1"/>
    <property type="molecule type" value="Genomic_DNA"/>
</dbReference>
<comment type="caution">
    <text evidence="1">The sequence shown here is derived from an EMBL/GenBank/DDBJ whole genome shotgun (WGS) entry which is preliminary data.</text>
</comment>
<evidence type="ECO:0008006" key="3">
    <source>
        <dbReference type="Google" id="ProtNLM"/>
    </source>
</evidence>
<evidence type="ECO:0000313" key="1">
    <source>
        <dbReference type="EMBL" id="KKB09205.1"/>
    </source>
</evidence>
<dbReference type="AlphaFoldDB" id="A0A0F5FKX3"/>
<sequence length="94" mass="10527">MHRHTVRIVLYEATMPDYLTLYAEAERLGFTDVIVADDGRLYKMPPGEYDIVSPLNAFAVRELAQMAASATGRNNAVLVTEAGIRTWFNLLPLN</sequence>
<gene>
    <name evidence="1" type="ORF">VE26_04220</name>
</gene>
<dbReference type="Proteomes" id="UP000033649">
    <property type="component" value="Unassembled WGS sequence"/>
</dbReference>
<keyword evidence="2" id="KW-1185">Reference proteome</keyword>
<protein>
    <recommendedName>
        <fullName evidence="3">DUF2622 domain-containing protein</fullName>
    </recommendedName>
</protein>
<accession>A0A0F5FKX3</accession>
<organism evidence="1 2">
    <name type="scientific">Devosia chinhatensis</name>
    <dbReference type="NCBI Taxonomy" id="429727"/>
    <lineage>
        <taxon>Bacteria</taxon>
        <taxon>Pseudomonadati</taxon>
        <taxon>Pseudomonadota</taxon>
        <taxon>Alphaproteobacteria</taxon>
        <taxon>Hyphomicrobiales</taxon>
        <taxon>Devosiaceae</taxon>
        <taxon>Devosia</taxon>
    </lineage>
</organism>
<proteinExistence type="predicted"/>
<name>A0A0F5FKX3_9HYPH</name>